<keyword evidence="2" id="KW-1185">Reference proteome</keyword>
<reference evidence="1 2" key="1">
    <citation type="journal article" date="2016" name="Genome Announc.">
        <title>Draft Genome Sequence of Planomonospora sphaerica JCM9374, a Rare Actinomycete.</title>
        <authorList>
            <person name="Dohra H."/>
            <person name="Suzuki T."/>
            <person name="Inoue Y."/>
            <person name="Kodani S."/>
        </authorList>
    </citation>
    <scope>NUCLEOTIDE SEQUENCE [LARGE SCALE GENOMIC DNA]</scope>
    <source>
        <strain evidence="1 2">JCM 9374</strain>
    </source>
</reference>
<organism evidence="1 2">
    <name type="scientific">Planomonospora sphaerica</name>
    <dbReference type="NCBI Taxonomy" id="161355"/>
    <lineage>
        <taxon>Bacteria</taxon>
        <taxon>Bacillati</taxon>
        <taxon>Actinomycetota</taxon>
        <taxon>Actinomycetes</taxon>
        <taxon>Streptosporangiales</taxon>
        <taxon>Streptosporangiaceae</taxon>
        <taxon>Planomonospora</taxon>
    </lineage>
</organism>
<dbReference type="Proteomes" id="UP000077701">
    <property type="component" value="Unassembled WGS sequence"/>
</dbReference>
<accession>A0A171DHI2</accession>
<comment type="caution">
    <text evidence="1">The sequence shown here is derived from an EMBL/GenBank/DDBJ whole genome shotgun (WGS) entry which is preliminary data.</text>
</comment>
<protein>
    <submittedName>
        <fullName evidence="1">Uncharacterized protein</fullName>
    </submittedName>
</protein>
<dbReference type="OrthoDB" id="3886596at2"/>
<dbReference type="AlphaFoldDB" id="A0A171DHI2"/>
<gene>
    <name evidence="1" type="ORF">PS9374_04177</name>
</gene>
<evidence type="ECO:0000313" key="2">
    <source>
        <dbReference type="Proteomes" id="UP000077701"/>
    </source>
</evidence>
<proteinExistence type="predicted"/>
<reference evidence="2" key="2">
    <citation type="submission" date="2016-04" db="EMBL/GenBank/DDBJ databases">
        <title>Planomonospora sphaerica JCM9374 whole genome shotgun sequence.</title>
        <authorList>
            <person name="Suzuki T."/>
            <person name="Dohra H."/>
            <person name="Kodani S."/>
        </authorList>
    </citation>
    <scope>NUCLEOTIDE SEQUENCE [LARGE SCALE GENOMIC DNA]</scope>
    <source>
        <strain evidence="2">JCM 9374</strain>
    </source>
</reference>
<evidence type="ECO:0000313" key="1">
    <source>
        <dbReference type="EMBL" id="GAT68512.1"/>
    </source>
</evidence>
<name>A0A171DHI2_9ACTN</name>
<sequence length="1099" mass="121357">MSLRLDADPARSSALLDQFESNWKPQLPGISLLTELEVDKETVAEVSRALGQLYRRKVLKGQHQSLFDRWPGCVAVAMSGVAAHDYREGTFWRYWWEAIYYQELAGQQDAKAWGQAFLNALRTFRLPLFSERSMRYVGPILMHAGIPTFCLERFFNLLLQRRSADPGLDADTLLAWAVGRENRLRGLHEPAQWFIRYGTDHAVDVIDRCFDLLDRLRAGDHDFDGLGLPARYLDQAQALFADDRLDPGHRTTTDMRPRRTERPRLAIDPFGQGVRIILPPVGDTPDGTARWSVTVDGVQSMVKSRSMWLGTAEAAPSTSYAIARPARVAQVSLYGAAHESEIGIVDSGDPLLIFKENGDRLSDHLAVPPDSVWLLHPDDREPVADVPLRTVVTGSLPIGWDGWRLVQVALEGATWIGLSGEQTRRRPVRGHSKPRVITGEPLTGVTTPYGSPVFSEPPAIWLPAETTTTWLVDVRPAAGGDSVFSDSFTVNEPTEVSDALWSEVSRPILGAFEITVRGPIGRSTRRTVFIAEGLTARFTPQVRLFTHGGLVAGQAAIEAVPGMAAEPALPTYSPAEQKHVVTCSAGHRSEPLIVAPPSMKVLTEERDQNPQWGFGPVRLVTESFDEIESLQIEVPGLSTLPPMELLVGGRSVQELAPAGRGRYSLKRAQDTIAQHRSAELVLPLAGRAIPIGSVRPNQLATGVSDQGDHLRLEGCVWVEGLTAGIYLCTAPWREAKIVTVKEDGSIPLPPDLVGAGPMHVRLSVESPWFFSEWPRWPHPREVIKCETAGQYGGADDEERLLSGYLAGANRLPEHVSRLDRLWTIVDLANRIDYPSAARRIEDCASLLRRHPESIRFLPDAALPPDRAIVALVTTGLAAAGVDNYLETDDRLWRRSPLVAALLTGPVLTGLAEDSDLLAEIEAECGESAAAILRGEGDPHPEAGQFDRFAELMDRRSPEELEQVWSNAQLVPASLLDRDTRVAAARQLFDERHRRDGRMLSAKAADMLREAMAIRVTEYRGLEQYIEARCHPQRRDGWVSLSAMSIACALIARVAARGHEGCQHLEREFRPLWRALSKIAPELTALDLIRAELLIAGRVA</sequence>
<dbReference type="EMBL" id="BDCX01000010">
    <property type="protein sequence ID" value="GAT68512.1"/>
    <property type="molecule type" value="Genomic_DNA"/>
</dbReference>
<dbReference type="RefSeq" id="WP_153054362.1">
    <property type="nucleotide sequence ID" value="NZ_BDCX01000010.1"/>
</dbReference>